<dbReference type="RefSeq" id="WP_216488710.1">
    <property type="nucleotide sequence ID" value="NZ_JAHMHH010000001.1"/>
</dbReference>
<sequence>MKLKINKKEPVQNKKNIDLFRDYKEIIKSQEFISFEQLSAEILIKMGLGFESNTYKEFVQKYKTALENKWDMLFKNFIISFNINLKFSSDVLSPLLINEEQSAHRTINFMSAEDDTLNNFLTLFNDELTKLIEKNFIVEIFPELAIFKSKETSNLKLLFSEKVVERL</sequence>
<comment type="caution">
    <text evidence="1">The sequence shown here is derived from an EMBL/GenBank/DDBJ whole genome shotgun (WGS) entry which is preliminary data.</text>
</comment>
<dbReference type="EMBL" id="JAHMHH010000001">
    <property type="protein sequence ID" value="MBU4692280.1"/>
    <property type="molecule type" value="Genomic_DNA"/>
</dbReference>
<name>A0ABS6DPN3_9MOLU</name>
<gene>
    <name evidence="1" type="ORF">KQ875_01550</name>
</gene>
<organism evidence="1 2">
    <name type="scientific">Mycoplasma zalophi</name>
    <dbReference type="NCBI Taxonomy" id="191287"/>
    <lineage>
        <taxon>Bacteria</taxon>
        <taxon>Bacillati</taxon>
        <taxon>Mycoplasmatota</taxon>
        <taxon>Mollicutes</taxon>
        <taxon>Mycoplasmataceae</taxon>
        <taxon>Mycoplasma</taxon>
    </lineage>
</organism>
<dbReference type="Pfam" id="PF10896">
    <property type="entry name" value="DUF2714"/>
    <property type="match status" value="1"/>
</dbReference>
<dbReference type="InterPro" id="IPR021222">
    <property type="entry name" value="DUF2714"/>
</dbReference>
<dbReference type="Proteomes" id="UP000718793">
    <property type="component" value="Unassembled WGS sequence"/>
</dbReference>
<protein>
    <submittedName>
        <fullName evidence="1">DUF2714 domain-containing protein</fullName>
    </submittedName>
</protein>
<proteinExistence type="predicted"/>
<accession>A0ABS6DPN3</accession>
<evidence type="ECO:0000313" key="2">
    <source>
        <dbReference type="Proteomes" id="UP000718793"/>
    </source>
</evidence>
<evidence type="ECO:0000313" key="1">
    <source>
        <dbReference type="EMBL" id="MBU4692280.1"/>
    </source>
</evidence>
<keyword evidence="2" id="KW-1185">Reference proteome</keyword>
<reference evidence="1" key="1">
    <citation type="submission" date="2021-06" db="EMBL/GenBank/DDBJ databases">
        <title>Novel Mycoplasma species detected in California sea lions (Zalophus californianus) from the USA.</title>
        <authorList>
            <person name="Volokhov D.V."/>
            <person name="Furtak V.A."/>
            <person name="Zagorodnyaya T.A."/>
        </authorList>
    </citation>
    <scope>NUCLEOTIDE SEQUENCE [LARGE SCALE GENOMIC DNA]</scope>
    <source>
        <strain evidence="1">CSL 5346</strain>
    </source>
</reference>